<dbReference type="SUPFAM" id="SSF48179">
    <property type="entry name" value="6-phosphogluconate dehydrogenase C-terminal domain-like"/>
    <property type="match status" value="2"/>
</dbReference>
<proteinExistence type="predicted"/>
<dbReference type="InterPro" id="IPR008927">
    <property type="entry name" value="6-PGluconate_DH-like_C_sf"/>
</dbReference>
<accession>A0A2U1KQ40</accession>
<name>A0A2U1KQ40_ARTAN</name>
<keyword evidence="4" id="KW-1185">Reference proteome</keyword>
<dbReference type="STRING" id="35608.A0A2U1KQ40"/>
<dbReference type="PROSITE" id="PS00895">
    <property type="entry name" value="3_HYDROXYISOBUT_DH"/>
    <property type="match status" value="1"/>
</dbReference>
<dbReference type="Gene3D" id="1.10.1040.10">
    <property type="entry name" value="N-(1-d-carboxylethyl)-l-norvaline Dehydrogenase, domain 2"/>
    <property type="match status" value="2"/>
</dbReference>
<dbReference type="EMBL" id="PKPP01015175">
    <property type="protein sequence ID" value="PWA38879.1"/>
    <property type="molecule type" value="Genomic_DNA"/>
</dbReference>
<dbReference type="Pfam" id="PF03446">
    <property type="entry name" value="NAD_binding_2"/>
    <property type="match status" value="2"/>
</dbReference>
<evidence type="ECO:0000313" key="3">
    <source>
        <dbReference type="EMBL" id="PWA38879.1"/>
    </source>
</evidence>
<dbReference type="Gene3D" id="3.40.50.720">
    <property type="entry name" value="NAD(P)-binding Rossmann-like Domain"/>
    <property type="match status" value="1"/>
</dbReference>
<sequence length="442" mass="47370">MELAMLKRLTSFTVSNMVPCIILRKSDKVIELLKGIHFVASVEAISLGVQAGIHPWILYDIISNAAGNSWIYKNYIPLLLQGSKIKDDFLNASAQRMGIVLDTAKSVTFPLPLLAAAHQQFLAGSRHADANGLDGLKVWERVFGVQIMDAANAETYNPELLANQLSAKSKQVNNIGFIGLGAMGFGMATHLLKSNFSVHGFDVYKPTLSRFAKAGGLIGSSPAEVSKDVDVLIVMVTNEVQAESVLYGVDGAVSVLQPGASIVLSSTVSPAFISQLELRLQSSICFKNVILSSFFLVYILIFQLQTVDENKGLKLIDAPVSGGVIRASEGTLTIMASGTDEALEHAGSVLSALSEKLYVIKGGCGAGSGVKMVNQLLAGVHIASAAEAMAFGARLGLDTRVLFDVIKASEGTSWYGHLSWFIICYLLNNSLVLKRSLVYDWP</sequence>
<dbReference type="GO" id="GO:0016616">
    <property type="term" value="F:oxidoreductase activity, acting on the CH-OH group of donors, NAD or NADP as acceptor"/>
    <property type="evidence" value="ECO:0007669"/>
    <property type="project" value="UniProtKB-ARBA"/>
</dbReference>
<dbReference type="PANTHER" id="PTHR43060:SF17">
    <property type="entry name" value="L-THREONATE DEHYDROGENASE"/>
    <property type="match status" value="1"/>
</dbReference>
<evidence type="ECO:0000313" key="4">
    <source>
        <dbReference type="Proteomes" id="UP000245207"/>
    </source>
</evidence>
<dbReference type="Proteomes" id="UP000245207">
    <property type="component" value="Unassembled WGS sequence"/>
</dbReference>
<dbReference type="AlphaFoldDB" id="A0A2U1KQ40"/>
<evidence type="ECO:0000259" key="2">
    <source>
        <dbReference type="Pfam" id="PF14833"/>
    </source>
</evidence>
<dbReference type="Pfam" id="PF14833">
    <property type="entry name" value="NAD_binding_11"/>
    <property type="match status" value="2"/>
</dbReference>
<dbReference type="InterPro" id="IPR029154">
    <property type="entry name" value="HIBADH-like_NADP-bd"/>
</dbReference>
<dbReference type="SUPFAM" id="SSF51735">
    <property type="entry name" value="NAD(P)-binding Rossmann-fold domains"/>
    <property type="match status" value="1"/>
</dbReference>
<protein>
    <submittedName>
        <fullName evidence="3">Ketose-bisphosphate aldolase class-II family protein</fullName>
    </submittedName>
</protein>
<organism evidence="3 4">
    <name type="scientific">Artemisia annua</name>
    <name type="common">Sweet wormwood</name>
    <dbReference type="NCBI Taxonomy" id="35608"/>
    <lineage>
        <taxon>Eukaryota</taxon>
        <taxon>Viridiplantae</taxon>
        <taxon>Streptophyta</taxon>
        <taxon>Embryophyta</taxon>
        <taxon>Tracheophyta</taxon>
        <taxon>Spermatophyta</taxon>
        <taxon>Magnoliopsida</taxon>
        <taxon>eudicotyledons</taxon>
        <taxon>Gunneridae</taxon>
        <taxon>Pentapetalae</taxon>
        <taxon>asterids</taxon>
        <taxon>campanulids</taxon>
        <taxon>Asterales</taxon>
        <taxon>Asteraceae</taxon>
        <taxon>Asteroideae</taxon>
        <taxon>Anthemideae</taxon>
        <taxon>Artemisiinae</taxon>
        <taxon>Artemisia</taxon>
    </lineage>
</organism>
<feature type="domain" description="6-phosphogluconate dehydrogenase NADP-binding" evidence="1">
    <location>
        <begin position="174"/>
        <end position="281"/>
    </location>
</feature>
<feature type="domain" description="3-hydroxyisobutyrate dehydrogenase-like NAD-binding" evidence="2">
    <location>
        <begin position="30"/>
        <end position="129"/>
    </location>
</feature>
<dbReference type="InterPro" id="IPR013328">
    <property type="entry name" value="6PGD_dom2"/>
</dbReference>
<comment type="caution">
    <text evidence="3">The sequence shown here is derived from an EMBL/GenBank/DDBJ whole genome shotgun (WGS) entry which is preliminary data.</text>
</comment>
<dbReference type="PANTHER" id="PTHR43060">
    <property type="entry name" value="3-HYDROXYISOBUTYRATE DEHYDROGENASE-LIKE 1, MITOCHONDRIAL-RELATED"/>
    <property type="match status" value="1"/>
</dbReference>
<dbReference type="GO" id="GO:0051287">
    <property type="term" value="F:NAD binding"/>
    <property type="evidence" value="ECO:0007669"/>
    <property type="project" value="InterPro"/>
</dbReference>
<reference evidence="3 4" key="1">
    <citation type="journal article" date="2018" name="Mol. Plant">
        <title>The genome of Artemisia annua provides insight into the evolution of Asteraceae family and artemisinin biosynthesis.</title>
        <authorList>
            <person name="Shen Q."/>
            <person name="Zhang L."/>
            <person name="Liao Z."/>
            <person name="Wang S."/>
            <person name="Yan T."/>
            <person name="Shi P."/>
            <person name="Liu M."/>
            <person name="Fu X."/>
            <person name="Pan Q."/>
            <person name="Wang Y."/>
            <person name="Lv Z."/>
            <person name="Lu X."/>
            <person name="Zhang F."/>
            <person name="Jiang W."/>
            <person name="Ma Y."/>
            <person name="Chen M."/>
            <person name="Hao X."/>
            <person name="Li L."/>
            <person name="Tang Y."/>
            <person name="Lv G."/>
            <person name="Zhou Y."/>
            <person name="Sun X."/>
            <person name="Brodelius P.E."/>
            <person name="Rose J.K.C."/>
            <person name="Tang K."/>
        </authorList>
    </citation>
    <scope>NUCLEOTIDE SEQUENCE [LARGE SCALE GENOMIC DNA]</scope>
    <source>
        <strain evidence="4">cv. Huhao1</strain>
        <tissue evidence="3">Leaf</tissue>
    </source>
</reference>
<evidence type="ECO:0000259" key="1">
    <source>
        <dbReference type="Pfam" id="PF03446"/>
    </source>
</evidence>
<feature type="domain" description="3-hydroxyisobutyrate dehydrogenase-like NAD-binding" evidence="2">
    <location>
        <begin position="365"/>
        <end position="415"/>
    </location>
</feature>
<dbReference type="OrthoDB" id="48988at2759"/>
<dbReference type="GO" id="GO:0050661">
    <property type="term" value="F:NADP binding"/>
    <property type="evidence" value="ECO:0007669"/>
    <property type="project" value="InterPro"/>
</dbReference>
<dbReference type="InterPro" id="IPR002204">
    <property type="entry name" value="3-OH-isobutyrate_DH-rel_CS"/>
</dbReference>
<dbReference type="InterPro" id="IPR006115">
    <property type="entry name" value="6PGDH_NADP-bd"/>
</dbReference>
<gene>
    <name evidence="3" type="ORF">CTI12_AA553740</name>
</gene>
<feature type="domain" description="6-phosphogluconate dehydrogenase NADP-binding" evidence="1">
    <location>
        <begin position="309"/>
        <end position="359"/>
    </location>
</feature>
<dbReference type="InterPro" id="IPR036291">
    <property type="entry name" value="NAD(P)-bd_dom_sf"/>
</dbReference>